<dbReference type="RefSeq" id="XP_002679420.1">
    <property type="nucleotide sequence ID" value="XM_002679374.1"/>
</dbReference>
<evidence type="ECO:0000256" key="13">
    <source>
        <dbReference type="ARBA" id="ARBA00023237"/>
    </source>
</evidence>
<evidence type="ECO:0000313" key="19">
    <source>
        <dbReference type="Proteomes" id="UP000006671"/>
    </source>
</evidence>
<evidence type="ECO:0000256" key="1">
    <source>
        <dbReference type="ARBA" id="ARBA00004196"/>
    </source>
</evidence>
<keyword evidence="9" id="KW-0547">Nucleotide-binding</keyword>
<evidence type="ECO:0000256" key="12">
    <source>
        <dbReference type="ARBA" id="ARBA00023136"/>
    </source>
</evidence>
<dbReference type="eggNOG" id="KOG0192">
    <property type="taxonomic scope" value="Eukaryota"/>
</dbReference>
<dbReference type="Pfam" id="PF07714">
    <property type="entry name" value="PK_Tyr_Ser-Thr"/>
    <property type="match status" value="1"/>
</dbReference>
<name>D2V8F7_NAEGR</name>
<accession>D2V8F7</accession>
<evidence type="ECO:0000256" key="15">
    <source>
        <dbReference type="ARBA" id="ARBA00048679"/>
    </source>
</evidence>
<dbReference type="Gene3D" id="1.10.510.10">
    <property type="entry name" value="Transferase(Phosphotransferase) domain 1"/>
    <property type="match status" value="1"/>
</dbReference>
<dbReference type="InterPro" id="IPR001245">
    <property type="entry name" value="Ser-Thr/Tyr_kinase_cat_dom"/>
</dbReference>
<dbReference type="InParanoid" id="D2V8F7"/>
<evidence type="ECO:0000256" key="9">
    <source>
        <dbReference type="ARBA" id="ARBA00022741"/>
    </source>
</evidence>
<evidence type="ECO:0000256" key="3">
    <source>
        <dbReference type="ARBA" id="ARBA00004613"/>
    </source>
</evidence>
<evidence type="ECO:0000259" key="17">
    <source>
        <dbReference type="PROSITE" id="PS50011"/>
    </source>
</evidence>
<dbReference type="InterPro" id="IPR003368">
    <property type="entry name" value="POMP_repeat"/>
</dbReference>
<dbReference type="InterPro" id="IPR011050">
    <property type="entry name" value="Pectin_lyase_fold/virulence"/>
</dbReference>
<evidence type="ECO:0000256" key="5">
    <source>
        <dbReference type="ARBA" id="ARBA00022525"/>
    </source>
</evidence>
<evidence type="ECO:0000256" key="6">
    <source>
        <dbReference type="ARBA" id="ARBA00022527"/>
    </source>
</evidence>
<comment type="catalytic activity">
    <reaction evidence="15">
        <text>L-seryl-[protein] + ATP = O-phospho-L-seryl-[protein] + ADP + H(+)</text>
        <dbReference type="Rhea" id="RHEA:17989"/>
        <dbReference type="Rhea" id="RHEA-COMP:9863"/>
        <dbReference type="Rhea" id="RHEA-COMP:11604"/>
        <dbReference type="ChEBI" id="CHEBI:15378"/>
        <dbReference type="ChEBI" id="CHEBI:29999"/>
        <dbReference type="ChEBI" id="CHEBI:30616"/>
        <dbReference type="ChEBI" id="CHEBI:83421"/>
        <dbReference type="ChEBI" id="CHEBI:456216"/>
        <dbReference type="EC" id="2.7.11.1"/>
    </reaction>
</comment>
<evidence type="ECO:0000256" key="2">
    <source>
        <dbReference type="ARBA" id="ARBA00004442"/>
    </source>
</evidence>
<feature type="transmembrane region" description="Helical" evidence="16">
    <location>
        <begin position="12"/>
        <end position="32"/>
    </location>
</feature>
<keyword evidence="8" id="KW-0732">Signal</keyword>
<dbReference type="AlphaFoldDB" id="D2V8F7"/>
<feature type="domain" description="Protein kinase" evidence="17">
    <location>
        <begin position="826"/>
        <end position="997"/>
    </location>
</feature>
<sequence length="997" mass="111982">MSLQIKALTRSLHVLMMLCLIMMIIVMEGNFISSELLLNNDKFRIRDDHENVLNYMRRKALSSWENDDQMMMENSNQILLNDSDASGVVISNNSSTIPNIFYLNTNIPTINNASSLNCNNISNPCTKGSQILNYFYENLVYKTDSIDVYVIGNLTDCFDGTDRSNSSTSNLLTMRLIGQDPNQYSYMNCNMRLLFTNVYFHYFNLYKYDVKNLNTVGFVNCNINSVNGDEKIETGKLVIRNSISRNSNFETTSVVDIDKFVMIESDLKVFFHDLYFWKSRFLTVNTLNNSLFVDSSIELNRLSMVAVENSRFERSQLTAVYLSALEINNCTVYETVRWLRLKGTILLSLENSVISESPYDSSSKGIIESILSSYIHINQCKFLSNNNIAVYVDETGFFHTRKSLFSNNLGAVYIGEIVNLGDVLTGVHIISSTFSRNFGVNGGAITLPNTTSEIFRCEFYANIAQAGGAIFSTSGELNILNSIFEENHAFYSPSCPTPFCGRGGAIYAQNPILLNIDSKNTFRRNYARDGGAIYVDIYDDNEFWKSWILVLNCLENSATFYGDCFYSKQDMKEHDFLKILKNSPNALGSSKLTIVDVKPSSLEVYPGQKASIALTIMDGFNNTLQKLQTQPVIASSDPGVAFQTFFENTTFTISLQVTNHNTTSAVASFYVGEANVNITVKIIPCPDGYSLVNYSASETSKRLCLKNPDPPLHIILPAIFSSIILFIVGILLGILIIYLGWNINEKLKRLKKKEKAEKNLAQRLVDKQVIFSENNELNPSTDLKTSLLGSYYANSQGSSSSGKNRKIKEKIRMQAEQNYLIPIENIDIVRKIAEGANGIVYLGKWLGTEVAMKSLKLEYVTEEENEEFEKEAALLKSLKHPNIVTSFGVCMSGNIKYMIVEYMPRGSLDRAIYQSRTGAQILKLKQKVNILLGVANGMNYLHSLKPYSIIHRDLKPGNILLDHNLSSKVTDFGLSKIIGGNSTNTMTTALGTLFYMR</sequence>
<keyword evidence="16" id="KW-0812">Transmembrane</keyword>
<organism evidence="19">
    <name type="scientific">Naegleria gruberi</name>
    <name type="common">Amoeba</name>
    <dbReference type="NCBI Taxonomy" id="5762"/>
    <lineage>
        <taxon>Eukaryota</taxon>
        <taxon>Discoba</taxon>
        <taxon>Heterolobosea</taxon>
        <taxon>Tetramitia</taxon>
        <taxon>Eutetramitia</taxon>
        <taxon>Vahlkampfiidae</taxon>
        <taxon>Naegleria</taxon>
    </lineage>
</organism>
<reference evidence="18 19" key="1">
    <citation type="journal article" date="2010" name="Cell">
        <title>The genome of Naegleria gruberi illuminates early eukaryotic versatility.</title>
        <authorList>
            <person name="Fritz-Laylin L.K."/>
            <person name="Prochnik S.E."/>
            <person name="Ginger M.L."/>
            <person name="Dacks J.B."/>
            <person name="Carpenter M.L."/>
            <person name="Field M.C."/>
            <person name="Kuo A."/>
            <person name="Paredez A."/>
            <person name="Chapman J."/>
            <person name="Pham J."/>
            <person name="Shu S."/>
            <person name="Neupane R."/>
            <person name="Cipriano M."/>
            <person name="Mancuso J."/>
            <person name="Tu H."/>
            <person name="Salamov A."/>
            <person name="Lindquist E."/>
            <person name="Shapiro H."/>
            <person name="Lucas S."/>
            <person name="Grigoriev I.V."/>
            <person name="Cande W.Z."/>
            <person name="Fulton C."/>
            <person name="Rokhsar D.S."/>
            <person name="Dawson S.C."/>
        </authorList>
    </citation>
    <scope>NUCLEOTIDE SEQUENCE [LARGE SCALE GENOMIC DNA]</scope>
    <source>
        <strain evidence="18 19">NEG-M</strain>
    </source>
</reference>
<comment type="subcellular location">
    <subcellularLocation>
        <location evidence="1">Cell envelope</location>
    </subcellularLocation>
    <subcellularLocation>
        <location evidence="2">Cell outer membrane</location>
    </subcellularLocation>
    <subcellularLocation>
        <location evidence="3">Secreted</location>
    </subcellularLocation>
</comment>
<evidence type="ECO:0000256" key="11">
    <source>
        <dbReference type="ARBA" id="ARBA00022840"/>
    </source>
</evidence>
<keyword evidence="19" id="KW-1185">Reference proteome</keyword>
<dbReference type="EC" id="2.7.11.1" evidence="4"/>
<dbReference type="FunFam" id="1.10.510.10:FF:001023">
    <property type="entry name" value="Os07g0541700 protein"/>
    <property type="match status" value="1"/>
</dbReference>
<keyword evidence="6" id="KW-0723">Serine/threonine-protein kinase</keyword>
<dbReference type="Proteomes" id="UP000006671">
    <property type="component" value="Unassembled WGS sequence"/>
</dbReference>
<proteinExistence type="predicted"/>
<dbReference type="EMBL" id="GG738857">
    <property type="protein sequence ID" value="EFC46676.1"/>
    <property type="molecule type" value="Genomic_DNA"/>
</dbReference>
<dbReference type="GO" id="GO:0005576">
    <property type="term" value="C:extracellular region"/>
    <property type="evidence" value="ECO:0007669"/>
    <property type="project" value="UniProtKB-SubCell"/>
</dbReference>
<dbReference type="PROSITE" id="PS00108">
    <property type="entry name" value="PROTEIN_KINASE_ST"/>
    <property type="match status" value="1"/>
</dbReference>
<gene>
    <name evidence="18" type="ORF">NAEGRDRAFT_65139</name>
</gene>
<dbReference type="SUPFAM" id="SSF51126">
    <property type="entry name" value="Pectin lyase-like"/>
    <property type="match status" value="1"/>
</dbReference>
<evidence type="ECO:0000256" key="10">
    <source>
        <dbReference type="ARBA" id="ARBA00022777"/>
    </source>
</evidence>
<protein>
    <recommendedName>
        <fullName evidence="4">non-specific serine/threonine protein kinase</fullName>
        <ecNumber evidence="4">2.7.11.1</ecNumber>
    </recommendedName>
</protein>
<dbReference type="InterPro" id="IPR000719">
    <property type="entry name" value="Prot_kinase_dom"/>
</dbReference>
<keyword evidence="13" id="KW-0998">Cell outer membrane</keyword>
<keyword evidence="12 16" id="KW-0472">Membrane</keyword>
<evidence type="ECO:0000256" key="14">
    <source>
        <dbReference type="ARBA" id="ARBA00047899"/>
    </source>
</evidence>
<dbReference type="Pfam" id="PF02415">
    <property type="entry name" value="Chlam_PMP"/>
    <property type="match status" value="1"/>
</dbReference>
<keyword evidence="5" id="KW-0964">Secreted</keyword>
<evidence type="ECO:0000256" key="16">
    <source>
        <dbReference type="SAM" id="Phobius"/>
    </source>
</evidence>
<evidence type="ECO:0000313" key="18">
    <source>
        <dbReference type="EMBL" id="EFC46676.1"/>
    </source>
</evidence>
<keyword evidence="11" id="KW-0067">ATP-binding</keyword>
<keyword evidence="10" id="KW-0418">Kinase</keyword>
<dbReference type="GO" id="GO:0004674">
    <property type="term" value="F:protein serine/threonine kinase activity"/>
    <property type="evidence" value="ECO:0007669"/>
    <property type="project" value="UniProtKB-KW"/>
</dbReference>
<keyword evidence="7" id="KW-0808">Transferase</keyword>
<evidence type="ECO:0000256" key="7">
    <source>
        <dbReference type="ARBA" id="ARBA00022679"/>
    </source>
</evidence>
<dbReference type="VEuPathDB" id="AmoebaDB:NAEGRDRAFT_65139"/>
<dbReference type="KEGG" id="ngr:NAEGRDRAFT_65139"/>
<keyword evidence="16" id="KW-1133">Transmembrane helix</keyword>
<feature type="transmembrane region" description="Helical" evidence="16">
    <location>
        <begin position="714"/>
        <end position="741"/>
    </location>
</feature>
<dbReference type="SUPFAM" id="SSF56112">
    <property type="entry name" value="Protein kinase-like (PK-like)"/>
    <property type="match status" value="1"/>
</dbReference>
<dbReference type="OrthoDB" id="4062651at2759"/>
<dbReference type="PROSITE" id="PS50011">
    <property type="entry name" value="PROTEIN_KINASE_DOM"/>
    <property type="match status" value="1"/>
</dbReference>
<dbReference type="SMART" id="SM00220">
    <property type="entry name" value="S_TKc"/>
    <property type="match status" value="1"/>
</dbReference>
<dbReference type="InterPro" id="IPR008271">
    <property type="entry name" value="Ser/Thr_kinase_AS"/>
</dbReference>
<comment type="catalytic activity">
    <reaction evidence="14">
        <text>L-threonyl-[protein] + ATP = O-phospho-L-threonyl-[protein] + ADP + H(+)</text>
        <dbReference type="Rhea" id="RHEA:46608"/>
        <dbReference type="Rhea" id="RHEA-COMP:11060"/>
        <dbReference type="Rhea" id="RHEA-COMP:11605"/>
        <dbReference type="ChEBI" id="CHEBI:15378"/>
        <dbReference type="ChEBI" id="CHEBI:30013"/>
        <dbReference type="ChEBI" id="CHEBI:30616"/>
        <dbReference type="ChEBI" id="CHEBI:61977"/>
        <dbReference type="ChEBI" id="CHEBI:456216"/>
        <dbReference type="EC" id="2.7.11.1"/>
    </reaction>
</comment>
<dbReference type="PANTHER" id="PTHR27006">
    <property type="entry name" value="PROMASTIGOTE SURFACE ANTIGEN PROTEIN PSA"/>
    <property type="match status" value="1"/>
</dbReference>
<dbReference type="STRING" id="5762.D2V8F7"/>
<evidence type="ECO:0000256" key="8">
    <source>
        <dbReference type="ARBA" id="ARBA00022729"/>
    </source>
</evidence>
<dbReference type="GeneID" id="8848820"/>
<dbReference type="InterPro" id="IPR011009">
    <property type="entry name" value="Kinase-like_dom_sf"/>
</dbReference>
<dbReference type="GO" id="GO:0005524">
    <property type="term" value="F:ATP binding"/>
    <property type="evidence" value="ECO:0007669"/>
    <property type="project" value="UniProtKB-KW"/>
</dbReference>
<evidence type="ECO:0000256" key="4">
    <source>
        <dbReference type="ARBA" id="ARBA00012513"/>
    </source>
</evidence>